<organism evidence="1 2">
    <name type="scientific">Catharanthus roseus</name>
    <name type="common">Madagascar periwinkle</name>
    <name type="synonym">Vinca rosea</name>
    <dbReference type="NCBI Taxonomy" id="4058"/>
    <lineage>
        <taxon>Eukaryota</taxon>
        <taxon>Viridiplantae</taxon>
        <taxon>Streptophyta</taxon>
        <taxon>Embryophyta</taxon>
        <taxon>Tracheophyta</taxon>
        <taxon>Spermatophyta</taxon>
        <taxon>Magnoliopsida</taxon>
        <taxon>eudicotyledons</taxon>
        <taxon>Gunneridae</taxon>
        <taxon>Pentapetalae</taxon>
        <taxon>asterids</taxon>
        <taxon>lamiids</taxon>
        <taxon>Gentianales</taxon>
        <taxon>Apocynaceae</taxon>
        <taxon>Rauvolfioideae</taxon>
        <taxon>Vinceae</taxon>
        <taxon>Catharanthinae</taxon>
        <taxon>Catharanthus</taxon>
    </lineage>
</organism>
<accession>A0ACC0BGN5</accession>
<protein>
    <submittedName>
        <fullName evidence="1">Uncharacterized protein</fullName>
    </submittedName>
</protein>
<name>A0ACC0BGN5_CATRO</name>
<sequence length="110" mass="12712">MINGIYYCFTSYEYDRGISQNVKSYYLGYEHQYSYFSGLTKVDTICTEGFEGKHRYRYLNKKDGNRNSCLESSGHPTSGKIHPPLLVVLELIMVSRQTLLKDILLGIFSH</sequence>
<evidence type="ECO:0000313" key="1">
    <source>
        <dbReference type="EMBL" id="KAI5671839.1"/>
    </source>
</evidence>
<dbReference type="Proteomes" id="UP001060085">
    <property type="component" value="Linkage Group LG03"/>
</dbReference>
<dbReference type="EMBL" id="CM044703">
    <property type="protein sequence ID" value="KAI5671839.1"/>
    <property type="molecule type" value="Genomic_DNA"/>
</dbReference>
<gene>
    <name evidence="1" type="ORF">M9H77_12203</name>
</gene>
<keyword evidence="2" id="KW-1185">Reference proteome</keyword>
<evidence type="ECO:0000313" key="2">
    <source>
        <dbReference type="Proteomes" id="UP001060085"/>
    </source>
</evidence>
<comment type="caution">
    <text evidence="1">The sequence shown here is derived from an EMBL/GenBank/DDBJ whole genome shotgun (WGS) entry which is preliminary data.</text>
</comment>
<reference evidence="2" key="1">
    <citation type="journal article" date="2023" name="Nat. Plants">
        <title>Single-cell RNA sequencing provides a high-resolution roadmap for understanding the multicellular compartmentation of specialized metabolism.</title>
        <authorList>
            <person name="Sun S."/>
            <person name="Shen X."/>
            <person name="Li Y."/>
            <person name="Li Y."/>
            <person name="Wang S."/>
            <person name="Li R."/>
            <person name="Zhang H."/>
            <person name="Shen G."/>
            <person name="Guo B."/>
            <person name="Wei J."/>
            <person name="Xu J."/>
            <person name="St-Pierre B."/>
            <person name="Chen S."/>
            <person name="Sun C."/>
        </authorList>
    </citation>
    <scope>NUCLEOTIDE SEQUENCE [LARGE SCALE GENOMIC DNA]</scope>
</reference>
<proteinExistence type="predicted"/>